<comment type="caution">
    <text evidence="2">The sequence shown here is derived from an EMBL/GenBank/DDBJ whole genome shotgun (WGS) entry which is preliminary data.</text>
</comment>
<protein>
    <submittedName>
        <fullName evidence="2">Uncharacterized protein</fullName>
    </submittedName>
</protein>
<dbReference type="AlphaFoldDB" id="A0A3D8RZK2"/>
<name>A0A3D8RZK2_9HELO</name>
<dbReference type="Proteomes" id="UP000256645">
    <property type="component" value="Unassembled WGS sequence"/>
</dbReference>
<dbReference type="EMBL" id="PDLM01000004">
    <property type="protein sequence ID" value="RDW79448.1"/>
    <property type="molecule type" value="Genomic_DNA"/>
</dbReference>
<sequence length="243" mass="26342">MSLACRVPVHVPHIWPSLPLAQDFMILPCEQFCQWCALTAKDLKRWETATGLRKHAKCHIEKSSPFNIQSAGKGGRKHIHIVDRLIDREALKKSREQPAHTGDQPADTGVEPAITADQPADTGDEPASTSSVGLHNQLSTDDVPASEGNTPGHSTTPPTVTSRSATSPTPQPAPDRLLEQQIVTRPSVTCPSVGDPPEIASKLKQEQDENISRSLSQIAPFQRKRSTISSSSSLASRCAKRVK</sequence>
<feature type="region of interest" description="Disordered" evidence="1">
    <location>
        <begin position="222"/>
        <end position="243"/>
    </location>
</feature>
<feature type="compositionally biased region" description="Polar residues" evidence="1">
    <location>
        <begin position="147"/>
        <end position="168"/>
    </location>
</feature>
<dbReference type="OrthoDB" id="10484814at2759"/>
<evidence type="ECO:0000256" key="1">
    <source>
        <dbReference type="SAM" id="MobiDB-lite"/>
    </source>
</evidence>
<organism evidence="2 3">
    <name type="scientific">Coleophoma cylindrospora</name>
    <dbReference type="NCBI Taxonomy" id="1849047"/>
    <lineage>
        <taxon>Eukaryota</taxon>
        <taxon>Fungi</taxon>
        <taxon>Dikarya</taxon>
        <taxon>Ascomycota</taxon>
        <taxon>Pezizomycotina</taxon>
        <taxon>Leotiomycetes</taxon>
        <taxon>Helotiales</taxon>
        <taxon>Dermateaceae</taxon>
        <taxon>Coleophoma</taxon>
    </lineage>
</organism>
<feature type="compositionally biased region" description="Low complexity" evidence="1">
    <location>
        <begin position="227"/>
        <end position="236"/>
    </location>
</feature>
<reference evidence="2 3" key="1">
    <citation type="journal article" date="2018" name="IMA Fungus">
        <title>IMA Genome-F 9: Draft genome sequence of Annulohypoxylon stygium, Aspergillus mulundensis, Berkeleyomyces basicola (syn. Thielaviopsis basicola), Ceratocystis smalleyi, two Cercospora beticola strains, Coleophoma cylindrospora, Fusarium fracticaudum, Phialophora cf. hyalina, and Morchella septimelata.</title>
        <authorList>
            <person name="Wingfield B.D."/>
            <person name="Bills G.F."/>
            <person name="Dong Y."/>
            <person name="Huang W."/>
            <person name="Nel W.J."/>
            <person name="Swalarsk-Parry B.S."/>
            <person name="Vaghefi N."/>
            <person name="Wilken P.M."/>
            <person name="An Z."/>
            <person name="de Beer Z.W."/>
            <person name="De Vos L."/>
            <person name="Chen L."/>
            <person name="Duong T.A."/>
            <person name="Gao Y."/>
            <person name="Hammerbacher A."/>
            <person name="Kikkert J.R."/>
            <person name="Li Y."/>
            <person name="Li H."/>
            <person name="Li K."/>
            <person name="Li Q."/>
            <person name="Liu X."/>
            <person name="Ma X."/>
            <person name="Naidoo K."/>
            <person name="Pethybridge S.J."/>
            <person name="Sun J."/>
            <person name="Steenkamp E.T."/>
            <person name="van der Nest M.A."/>
            <person name="van Wyk S."/>
            <person name="Wingfield M.J."/>
            <person name="Xiong C."/>
            <person name="Yue Q."/>
            <person name="Zhang X."/>
        </authorList>
    </citation>
    <scope>NUCLEOTIDE SEQUENCE [LARGE SCALE GENOMIC DNA]</scope>
    <source>
        <strain evidence="2 3">BP6252</strain>
    </source>
</reference>
<evidence type="ECO:0000313" key="3">
    <source>
        <dbReference type="Proteomes" id="UP000256645"/>
    </source>
</evidence>
<gene>
    <name evidence="2" type="ORF">BP6252_04086</name>
</gene>
<proteinExistence type="predicted"/>
<accession>A0A3D8RZK2</accession>
<feature type="region of interest" description="Disordered" evidence="1">
    <location>
        <begin position="93"/>
        <end position="174"/>
    </location>
</feature>
<keyword evidence="3" id="KW-1185">Reference proteome</keyword>
<feature type="compositionally biased region" description="Polar residues" evidence="1">
    <location>
        <begin position="127"/>
        <end position="140"/>
    </location>
</feature>
<evidence type="ECO:0000313" key="2">
    <source>
        <dbReference type="EMBL" id="RDW79448.1"/>
    </source>
</evidence>